<feature type="domain" description="Fibronectin type-III" evidence="3">
    <location>
        <begin position="199"/>
        <end position="289"/>
    </location>
</feature>
<feature type="chain" id="PRO_5047108509" evidence="2">
    <location>
        <begin position="19"/>
        <end position="995"/>
    </location>
</feature>
<dbReference type="InterPro" id="IPR056600">
    <property type="entry name" value="GBD_T9SS_assoc"/>
</dbReference>
<dbReference type="SUPFAM" id="SSF49265">
    <property type="entry name" value="Fibronectin type III"/>
    <property type="match status" value="1"/>
</dbReference>
<feature type="signal peptide" evidence="2">
    <location>
        <begin position="1"/>
        <end position="18"/>
    </location>
</feature>
<gene>
    <name evidence="4" type="ORF">ACFQ13_00320</name>
</gene>
<evidence type="ECO:0000259" key="3">
    <source>
        <dbReference type="PROSITE" id="PS50853"/>
    </source>
</evidence>
<protein>
    <submittedName>
        <fullName evidence="4">T9SS type A sorting domain-containing protein</fullName>
    </submittedName>
</protein>
<keyword evidence="1 2" id="KW-0732">Signal</keyword>
<proteinExistence type="predicted"/>
<keyword evidence="5" id="KW-1185">Reference proteome</keyword>
<reference evidence="5" key="1">
    <citation type="journal article" date="2019" name="Int. J. Syst. Evol. Microbiol.">
        <title>The Global Catalogue of Microorganisms (GCM) 10K type strain sequencing project: providing services to taxonomists for standard genome sequencing and annotation.</title>
        <authorList>
            <consortium name="The Broad Institute Genomics Platform"/>
            <consortium name="The Broad Institute Genome Sequencing Center for Infectious Disease"/>
            <person name="Wu L."/>
            <person name="Ma J."/>
        </authorList>
    </citation>
    <scope>NUCLEOTIDE SEQUENCE [LARGE SCALE GENOMIC DNA]</scope>
    <source>
        <strain evidence="5">CCUG 56098</strain>
    </source>
</reference>
<evidence type="ECO:0000313" key="5">
    <source>
        <dbReference type="Proteomes" id="UP001597086"/>
    </source>
</evidence>
<dbReference type="InterPro" id="IPR036116">
    <property type="entry name" value="FN3_sf"/>
</dbReference>
<evidence type="ECO:0000256" key="2">
    <source>
        <dbReference type="SAM" id="SignalP"/>
    </source>
</evidence>
<dbReference type="EMBL" id="JBHTKM010000001">
    <property type="protein sequence ID" value="MFD1014349.1"/>
    <property type="molecule type" value="Genomic_DNA"/>
</dbReference>
<dbReference type="Gene3D" id="2.60.40.10">
    <property type="entry name" value="Immunoglobulins"/>
    <property type="match status" value="1"/>
</dbReference>
<dbReference type="InterPro" id="IPR013783">
    <property type="entry name" value="Ig-like_fold"/>
</dbReference>
<dbReference type="Pfam" id="PF18962">
    <property type="entry name" value="Por_Secre_tail"/>
    <property type="match status" value="1"/>
</dbReference>
<evidence type="ECO:0000256" key="1">
    <source>
        <dbReference type="ARBA" id="ARBA00022729"/>
    </source>
</evidence>
<evidence type="ECO:0000313" key="4">
    <source>
        <dbReference type="EMBL" id="MFD1014349.1"/>
    </source>
</evidence>
<accession>A0ABW3KQ44</accession>
<dbReference type="RefSeq" id="WP_386113108.1">
    <property type="nucleotide sequence ID" value="NZ_JBHTKM010000001.1"/>
</dbReference>
<name>A0ABW3KQ44_9FLAO</name>
<dbReference type="PROSITE" id="PS50853">
    <property type="entry name" value="FN3"/>
    <property type="match status" value="1"/>
</dbReference>
<dbReference type="Proteomes" id="UP001597086">
    <property type="component" value="Unassembled WGS sequence"/>
</dbReference>
<organism evidence="4 5">
    <name type="scientific">Winogradskyella rapida</name>
    <dbReference type="NCBI Taxonomy" id="549701"/>
    <lineage>
        <taxon>Bacteria</taxon>
        <taxon>Pseudomonadati</taxon>
        <taxon>Bacteroidota</taxon>
        <taxon>Flavobacteriia</taxon>
        <taxon>Flavobacteriales</taxon>
        <taxon>Flavobacteriaceae</taxon>
        <taxon>Winogradskyella</taxon>
    </lineage>
</organism>
<dbReference type="InterPro" id="IPR003961">
    <property type="entry name" value="FN3_dom"/>
</dbReference>
<dbReference type="InterPro" id="IPR026444">
    <property type="entry name" value="Secre_tail"/>
</dbReference>
<dbReference type="NCBIfam" id="TIGR04183">
    <property type="entry name" value="Por_Secre_tail"/>
    <property type="match status" value="1"/>
</dbReference>
<dbReference type="Gene3D" id="2.60.120.260">
    <property type="entry name" value="Galactose-binding domain-like"/>
    <property type="match status" value="1"/>
</dbReference>
<comment type="caution">
    <text evidence="4">The sequence shown here is derived from an EMBL/GenBank/DDBJ whole genome shotgun (WGS) entry which is preliminary data.</text>
</comment>
<sequence length="995" mass="105562">MKKITIYLMMLLSASSYAQIEIIDDFDSSTVNQTPPGWTGSMVATPGSNCGDSGFSAYTYTEAGATTTLVSENFTGISNGTELTVSFSYNIFEQVSQFPPIAFMAPHSAWGSMVLEYSTDGGTTWTNITTIDGSNYTFIDESTCQSTGNISVGTIPDGSDFQVRFVTTVSNVTGFKHISVIDDVSITQLADTIPNCDLALTNPVDGATDVDSQVALTWDAASGLPTGYTVSVGTTEGGVDVVNAVTTSGTSYILPELSYETLYYVNIVPFNAVGAATGCVEYSFTTRSTPIAGATCSSPIEITGFPYVESGLDTADFEDNIDDSPCSSSYMRGNDVFYEITPVEDVSINIDLTNISNNGSSIHVLDACPDVATECIAYEGSYSDDNKNISDVVLMAGNTYFIVLSNSGSTRTYSYDLIITANSCISPSLGTLTPVADCDNGQFSVDVDVSYLGSATSLTLSDDVATTTNIENISATGIVTMGPYESGTTVNFTLTNDQDDTCFYSDSTYFYCPPSNDDCDAPISLDINTDGSCTIVTSATNAGATESVLDPNTCASITNNTNDVWFSFEATSETIILEYLDIAAVIGGGGTIQATELLEGSCGALTSLNCYITNYVTLSDLTIGNTYYIRNNTRVSGEYAQSYNICLREAPEAPVNDECTGAIEFFASTDDSCDNQVSGSTLGATISSDNSCNTEGYGDVWYVFNPAVSGLYEFSLERLSTTPSSSFAVYEGACGSLVDITGGCSTSNKILTLDASSSYYVMVQTSHTGEGIDFNLCAWQLPDAVANNDCSTPALLEESPDSSGANAVSGNLDNAYPSAENCSTTRAAVWYSFTPNYTGNYNFQLTRVSGSASFAIFSGDDCSTLDNDIVGLTSCYLSGSRSGDLVAGSTYWISVHASSAASFELYVYPDATLSVDLNTFEGFKYYPNPVVNTLTIEAQQSISGISIYNMIGQQVQQLAPNAVDATVDMNELNKGVYFVKVTIDGAQQTFKVIKE</sequence>
<dbReference type="CDD" id="cd00063">
    <property type="entry name" value="FN3"/>
    <property type="match status" value="1"/>
</dbReference>
<dbReference type="Pfam" id="PF23759">
    <property type="entry name" value="GBD_T9SS_assoc"/>
    <property type="match status" value="3"/>
</dbReference>